<dbReference type="EMBL" id="BAABQU010000020">
    <property type="protein sequence ID" value="GAA5440377.1"/>
    <property type="molecule type" value="Genomic_DNA"/>
</dbReference>
<feature type="active site" evidence="4">
    <location>
        <position position="174"/>
    </location>
</feature>
<comment type="catalytic activity">
    <reaction evidence="3">
        <text>[protein]-L-glutamate 5-O-methyl ester + H2O = L-glutamyl-[protein] + methanol + H(+)</text>
        <dbReference type="Rhea" id="RHEA:23236"/>
        <dbReference type="Rhea" id="RHEA-COMP:10208"/>
        <dbReference type="Rhea" id="RHEA-COMP:10311"/>
        <dbReference type="ChEBI" id="CHEBI:15377"/>
        <dbReference type="ChEBI" id="CHEBI:15378"/>
        <dbReference type="ChEBI" id="CHEBI:17790"/>
        <dbReference type="ChEBI" id="CHEBI:29973"/>
        <dbReference type="ChEBI" id="CHEBI:82795"/>
        <dbReference type="EC" id="3.1.1.61"/>
    </reaction>
</comment>
<evidence type="ECO:0000256" key="2">
    <source>
        <dbReference type="ARBA" id="ARBA00039140"/>
    </source>
</evidence>
<evidence type="ECO:0000313" key="7">
    <source>
        <dbReference type="Proteomes" id="UP001423409"/>
    </source>
</evidence>
<reference evidence="6 7" key="1">
    <citation type="submission" date="2024-02" db="EMBL/GenBank/DDBJ databases">
        <title>Deinococcus caeni NBRC 101312.</title>
        <authorList>
            <person name="Ichikawa N."/>
            <person name="Katano-Makiyama Y."/>
            <person name="Hidaka K."/>
        </authorList>
    </citation>
    <scope>NUCLEOTIDE SEQUENCE [LARGE SCALE GENOMIC DNA]</scope>
    <source>
        <strain evidence="6 7">NBRC 101312</strain>
    </source>
</reference>
<dbReference type="InterPro" id="IPR035909">
    <property type="entry name" value="CheB_C"/>
</dbReference>
<name>A0ABP9UDG1_9DEIO</name>
<feature type="domain" description="CheB-type methylesterase" evidence="5">
    <location>
        <begin position="137"/>
        <end position="320"/>
    </location>
</feature>
<dbReference type="CDD" id="cd16432">
    <property type="entry name" value="CheB_Rec"/>
    <property type="match status" value="1"/>
</dbReference>
<accession>A0ABP9UDG1</accession>
<evidence type="ECO:0000256" key="1">
    <source>
        <dbReference type="ARBA" id="ARBA00022801"/>
    </source>
</evidence>
<dbReference type="PROSITE" id="PS50122">
    <property type="entry name" value="CHEB"/>
    <property type="match status" value="1"/>
</dbReference>
<gene>
    <name evidence="6" type="primary">cheB_2</name>
    <name evidence="6" type="ORF">Dcae01_01890</name>
</gene>
<feature type="active site" evidence="4">
    <location>
        <position position="149"/>
    </location>
</feature>
<dbReference type="EC" id="3.1.1.61" evidence="2"/>
<evidence type="ECO:0000313" key="6">
    <source>
        <dbReference type="EMBL" id="GAA5440377.1"/>
    </source>
</evidence>
<dbReference type="Gene3D" id="3.40.50.180">
    <property type="entry name" value="Methylesterase CheB, C-terminal domain"/>
    <property type="match status" value="1"/>
</dbReference>
<evidence type="ECO:0000259" key="5">
    <source>
        <dbReference type="PROSITE" id="PS50122"/>
    </source>
</evidence>
<protein>
    <recommendedName>
        <fullName evidence="2">protein-glutamate methylesterase</fullName>
        <ecNumber evidence="2">3.1.1.61</ecNumber>
    </recommendedName>
</protein>
<feature type="active site" evidence="4">
    <location>
        <position position="265"/>
    </location>
</feature>
<dbReference type="Proteomes" id="UP001423409">
    <property type="component" value="Unassembled WGS sequence"/>
</dbReference>
<proteinExistence type="predicted"/>
<evidence type="ECO:0000256" key="4">
    <source>
        <dbReference type="PROSITE-ProRule" id="PRU00050"/>
    </source>
</evidence>
<dbReference type="InterPro" id="IPR000673">
    <property type="entry name" value="Sig_transdc_resp-reg_Me-estase"/>
</dbReference>
<keyword evidence="1 4" id="KW-0378">Hydrolase</keyword>
<dbReference type="PANTHER" id="PTHR42872:SF6">
    <property type="entry name" value="PROTEIN-GLUTAMATE METHYLESTERASE_PROTEIN-GLUTAMINE GLUTAMINASE"/>
    <property type="match status" value="1"/>
</dbReference>
<keyword evidence="7" id="KW-1185">Reference proteome</keyword>
<comment type="caution">
    <text evidence="6">The sequence shown here is derived from an EMBL/GenBank/DDBJ whole genome shotgun (WGS) entry which is preliminary data.</text>
</comment>
<evidence type="ECO:0000256" key="3">
    <source>
        <dbReference type="ARBA" id="ARBA00048267"/>
    </source>
</evidence>
<keyword evidence="4" id="KW-0145">Chemotaxis</keyword>
<dbReference type="SUPFAM" id="SSF52738">
    <property type="entry name" value="Methylesterase CheB, C-terminal domain"/>
    <property type="match status" value="1"/>
</dbReference>
<sequence length="320" mass="32315">MTNGPGLTVLVTTDPQRRLEGAQLLPTPRLLTVSVMGALAYLEREGLRGATLLLTLPLPDLDLVQVRGRARTLGVRLIVVGGPSLPGVLSAPDLAAAAALCRVPALTLPVPAPAPAPAAVPTPAPAPASAAVAAAPARTGLRLTLIGASTGGPRLLATLLRDLTPAGAVVIAQHISAGFGPNLTQWLGTLTGAPIGTASDGLPLQAGHVYVAPDGHHVEVSGDMLRVRPGRPGQEHLPSIDALFTSACTHRGPVTAALLTGMGSDGALGLAQLHRAGATTLVQTPQSATVPSMPQQALARVQPSGVLDPDALRAALRRLA</sequence>
<organism evidence="6 7">
    <name type="scientific">Deinococcus caeni</name>
    <dbReference type="NCBI Taxonomy" id="569127"/>
    <lineage>
        <taxon>Bacteria</taxon>
        <taxon>Thermotogati</taxon>
        <taxon>Deinococcota</taxon>
        <taxon>Deinococci</taxon>
        <taxon>Deinococcales</taxon>
        <taxon>Deinococcaceae</taxon>
        <taxon>Deinococcus</taxon>
    </lineage>
</organism>
<dbReference type="PANTHER" id="PTHR42872">
    <property type="entry name" value="PROTEIN-GLUTAMATE METHYLESTERASE/PROTEIN-GLUTAMINE GLUTAMINASE"/>
    <property type="match status" value="1"/>
</dbReference>
<dbReference type="RefSeq" id="WP_345444921.1">
    <property type="nucleotide sequence ID" value="NZ_BAABQU010000020.1"/>
</dbReference>
<dbReference type="Pfam" id="PF01339">
    <property type="entry name" value="CheB_methylest"/>
    <property type="match status" value="1"/>
</dbReference>